<keyword evidence="2" id="KW-0812">Transmembrane</keyword>
<evidence type="ECO:0000313" key="3">
    <source>
        <dbReference type="EnsemblMetazoa" id="XP_022654764"/>
    </source>
</evidence>
<protein>
    <submittedName>
        <fullName evidence="3">Uncharacterized protein</fullName>
    </submittedName>
</protein>
<accession>A0A7M7JYS7</accession>
<evidence type="ECO:0000256" key="1">
    <source>
        <dbReference type="SAM" id="MobiDB-lite"/>
    </source>
</evidence>
<keyword evidence="2" id="KW-1133">Transmembrane helix</keyword>
<organism evidence="3 4">
    <name type="scientific">Varroa destructor</name>
    <name type="common">Honeybee mite</name>
    <dbReference type="NCBI Taxonomy" id="109461"/>
    <lineage>
        <taxon>Eukaryota</taxon>
        <taxon>Metazoa</taxon>
        <taxon>Ecdysozoa</taxon>
        <taxon>Arthropoda</taxon>
        <taxon>Chelicerata</taxon>
        <taxon>Arachnida</taxon>
        <taxon>Acari</taxon>
        <taxon>Parasitiformes</taxon>
        <taxon>Mesostigmata</taxon>
        <taxon>Gamasina</taxon>
        <taxon>Dermanyssoidea</taxon>
        <taxon>Varroidae</taxon>
        <taxon>Varroa</taxon>
    </lineage>
</organism>
<evidence type="ECO:0000256" key="2">
    <source>
        <dbReference type="SAM" id="Phobius"/>
    </source>
</evidence>
<feature type="transmembrane region" description="Helical" evidence="2">
    <location>
        <begin position="45"/>
        <end position="68"/>
    </location>
</feature>
<proteinExistence type="predicted"/>
<dbReference type="InParanoid" id="A0A7M7JYS7"/>
<dbReference type="RefSeq" id="XP_022654764.1">
    <property type="nucleotide sequence ID" value="XM_022799029.1"/>
</dbReference>
<keyword evidence="4" id="KW-1185">Reference proteome</keyword>
<keyword evidence="2" id="KW-0472">Membrane</keyword>
<dbReference type="OrthoDB" id="10598878at2759"/>
<name>A0A7M7JYS7_VARDE</name>
<dbReference type="Proteomes" id="UP000594260">
    <property type="component" value="Unplaced"/>
</dbReference>
<feature type="compositionally biased region" description="Polar residues" evidence="1">
    <location>
        <begin position="130"/>
        <end position="145"/>
    </location>
</feature>
<sequence length="159" mass="17578">MDVSDWISVFRTMTEDLPRIGSLASLDPNKAFPIDLTSHASVGGLILLGSLVVFVVGWAVLAVAIYCWRGRKAPVIFPHGPDARNSIVCVKLEEHESHDPKKVKLQHVNKKTNISDCSMIGIDKSIASSSRYLTPSSCKRAPTTSSRRDMNREDFEEPL</sequence>
<dbReference type="EnsemblMetazoa" id="XM_022799029">
    <property type="protein sequence ID" value="XP_022654764"/>
    <property type="gene ID" value="LOC111247737"/>
</dbReference>
<dbReference type="AlphaFoldDB" id="A0A7M7JYS7"/>
<feature type="region of interest" description="Disordered" evidence="1">
    <location>
        <begin position="130"/>
        <end position="159"/>
    </location>
</feature>
<dbReference type="KEGG" id="vde:111247737"/>
<dbReference type="GeneID" id="111247737"/>
<evidence type="ECO:0000313" key="4">
    <source>
        <dbReference type="Proteomes" id="UP000594260"/>
    </source>
</evidence>
<reference evidence="3" key="1">
    <citation type="submission" date="2021-01" db="UniProtKB">
        <authorList>
            <consortium name="EnsemblMetazoa"/>
        </authorList>
    </citation>
    <scope>IDENTIFICATION</scope>
</reference>